<dbReference type="Pfam" id="PF19568">
    <property type="entry name" value="Spore_III_AA"/>
    <property type="match status" value="1"/>
</dbReference>
<name>A0A813HRQ6_POLGL</name>
<dbReference type="SUPFAM" id="SSF52540">
    <property type="entry name" value="P-loop containing nucleoside triphosphate hydrolases"/>
    <property type="match status" value="1"/>
</dbReference>
<dbReference type="InterPro" id="IPR003593">
    <property type="entry name" value="AAA+_ATPase"/>
</dbReference>
<dbReference type="OrthoDB" id="441226at2759"/>
<proteinExistence type="predicted"/>
<feature type="domain" description="AAA+ ATPase" evidence="3">
    <location>
        <begin position="194"/>
        <end position="351"/>
    </location>
</feature>
<dbReference type="EMBL" id="CAJNNV010032723">
    <property type="protein sequence ID" value="CAE8640842.1"/>
    <property type="molecule type" value="Genomic_DNA"/>
</dbReference>
<dbReference type="CDD" id="cd00009">
    <property type="entry name" value="AAA"/>
    <property type="match status" value="1"/>
</dbReference>
<evidence type="ECO:0000313" key="4">
    <source>
        <dbReference type="EMBL" id="CAE8640842.1"/>
    </source>
</evidence>
<dbReference type="InterPro" id="IPR045735">
    <property type="entry name" value="Spore_III_AA_AAA+_ATPase"/>
</dbReference>
<accession>A0A813HRQ6</accession>
<keyword evidence="5" id="KW-1185">Reference proteome</keyword>
<dbReference type="InterPro" id="IPR036770">
    <property type="entry name" value="Ankyrin_rpt-contain_sf"/>
</dbReference>
<evidence type="ECO:0000313" key="5">
    <source>
        <dbReference type="Proteomes" id="UP000654075"/>
    </source>
</evidence>
<sequence>MVVLRHFRMSSPWRLRRLLPLLPMIRKCSRNLLVSTATGWHRDFARDRHFTSGEAQPTQNHVGKELLALFDILPGTLQKGIRQNAEAEARWNDLLELTLDAGRFVYGRFRGSSQFREMDISLSSQRLTLQDLRQIQDHGSITSWTSDNRAGVRGTLHRLSRIVEPNAGTLMGLTLRVGRAEPGAACPIYSLLEEGRSMLLLGPPGSGKTTILRDVARYLSDDQGLRVLIIDTSGEIGGAGEQLHPAVGERTRRMHVGHRLQQHQVMLEGVQNHTPEVVIIDEIGSQQEAHAAASIAARGVRIIGTAHGLELKDLVGNPELNLLTGGVETAIVGDAAAKLHGRKVMLQRGGPPVFDAAVELSSQSGWQVHEDLAQSVDSILSGKPLTPTFAGSSGVRNSTATTATSYLQVPAQEASPQEDSLVPPLVQCLSPEMIARIEAGAGFALSFDGGTPSATKTGKPLATAAAAAVLSKLSPGPLRLSAKSLRRVATRDGGCKATWSWQLDTDASADVAESLALLGGLEMILADHALQLQASCAALVVQGDSLVAIELTKRFLKEPEAVDAGHETHSFLEQAVQKACQKAALKVQALQNSGIQIALLWRPRRLNHMAHRAVQKAKEGTIASNAMSKDMQESLPKPAADMNELYSLLCRTILSYIASEALLSKTQQHRLEAIAALLKQGADPNGLGEHGSCLHLVVKCCYSLGNESPSLSLTQLGVSQFTSCRSGSNQSRKKANSNCCYVWRLLVEAGASLTIEHQGLTPLQLAESYEVAYVTETPGSYSQEELDFIRKCQQGTN</sequence>
<dbReference type="PANTHER" id="PTHR20953:SF3">
    <property type="entry name" value="P-LOOP CONTAINING NUCLEOSIDE TRIPHOSPHATE HYDROLASES SUPERFAMILY PROTEIN"/>
    <property type="match status" value="1"/>
</dbReference>
<comment type="caution">
    <text evidence="4">The sequence shown here is derived from an EMBL/GenBank/DDBJ whole genome shotgun (WGS) entry which is preliminary data.</text>
</comment>
<dbReference type="InterPro" id="IPR027417">
    <property type="entry name" value="P-loop_NTPase"/>
</dbReference>
<dbReference type="Gene3D" id="1.25.40.20">
    <property type="entry name" value="Ankyrin repeat-containing domain"/>
    <property type="match status" value="1"/>
</dbReference>
<evidence type="ECO:0000256" key="2">
    <source>
        <dbReference type="ARBA" id="ARBA00022840"/>
    </source>
</evidence>
<reference evidence="4" key="1">
    <citation type="submission" date="2021-02" db="EMBL/GenBank/DDBJ databases">
        <authorList>
            <person name="Dougan E. K."/>
            <person name="Rhodes N."/>
            <person name="Thang M."/>
            <person name="Chan C."/>
        </authorList>
    </citation>
    <scope>NUCLEOTIDE SEQUENCE</scope>
</reference>
<gene>
    <name evidence="4" type="ORF">PGLA1383_LOCUS55597</name>
</gene>
<dbReference type="GO" id="GO:0005524">
    <property type="term" value="F:ATP binding"/>
    <property type="evidence" value="ECO:0007669"/>
    <property type="project" value="UniProtKB-KW"/>
</dbReference>
<evidence type="ECO:0000259" key="3">
    <source>
        <dbReference type="SMART" id="SM00382"/>
    </source>
</evidence>
<protein>
    <recommendedName>
        <fullName evidence="3">AAA+ ATPase domain-containing protein</fullName>
    </recommendedName>
</protein>
<dbReference type="PANTHER" id="PTHR20953">
    <property type="entry name" value="KINASE-RELATED"/>
    <property type="match status" value="1"/>
</dbReference>
<keyword evidence="2" id="KW-0067">ATP-binding</keyword>
<dbReference type="Proteomes" id="UP000654075">
    <property type="component" value="Unassembled WGS sequence"/>
</dbReference>
<dbReference type="SMART" id="SM00382">
    <property type="entry name" value="AAA"/>
    <property type="match status" value="1"/>
</dbReference>
<organism evidence="4 5">
    <name type="scientific">Polarella glacialis</name>
    <name type="common">Dinoflagellate</name>
    <dbReference type="NCBI Taxonomy" id="89957"/>
    <lineage>
        <taxon>Eukaryota</taxon>
        <taxon>Sar</taxon>
        <taxon>Alveolata</taxon>
        <taxon>Dinophyceae</taxon>
        <taxon>Suessiales</taxon>
        <taxon>Suessiaceae</taxon>
        <taxon>Polarella</taxon>
    </lineage>
</organism>
<evidence type="ECO:0000256" key="1">
    <source>
        <dbReference type="ARBA" id="ARBA00022741"/>
    </source>
</evidence>
<dbReference type="AlphaFoldDB" id="A0A813HRQ6"/>
<dbReference type="Gene3D" id="3.40.50.300">
    <property type="entry name" value="P-loop containing nucleotide triphosphate hydrolases"/>
    <property type="match status" value="1"/>
</dbReference>
<keyword evidence="1" id="KW-0547">Nucleotide-binding</keyword>